<comment type="caution">
    <text evidence="2">The sequence shown here is derived from an EMBL/GenBank/DDBJ whole genome shotgun (WGS) entry which is preliminary data.</text>
</comment>
<dbReference type="Proteomes" id="UP001321749">
    <property type="component" value="Unassembled WGS sequence"/>
</dbReference>
<keyword evidence="3" id="KW-1185">Reference proteome</keyword>
<feature type="signal peptide" evidence="1">
    <location>
        <begin position="1"/>
        <end position="18"/>
    </location>
</feature>
<evidence type="ECO:0000313" key="3">
    <source>
        <dbReference type="Proteomes" id="UP001321749"/>
    </source>
</evidence>
<dbReference type="AlphaFoldDB" id="A0AAV9I6X0"/>
<reference evidence="2" key="1">
    <citation type="journal article" date="2023" name="Mol. Phylogenet. Evol.">
        <title>Genome-scale phylogeny and comparative genomics of the fungal order Sordariales.</title>
        <authorList>
            <person name="Hensen N."/>
            <person name="Bonometti L."/>
            <person name="Westerberg I."/>
            <person name="Brannstrom I.O."/>
            <person name="Guillou S."/>
            <person name="Cros-Aarteil S."/>
            <person name="Calhoun S."/>
            <person name="Haridas S."/>
            <person name="Kuo A."/>
            <person name="Mondo S."/>
            <person name="Pangilinan J."/>
            <person name="Riley R."/>
            <person name="LaButti K."/>
            <person name="Andreopoulos B."/>
            <person name="Lipzen A."/>
            <person name="Chen C."/>
            <person name="Yan M."/>
            <person name="Daum C."/>
            <person name="Ng V."/>
            <person name="Clum A."/>
            <person name="Steindorff A."/>
            <person name="Ohm R.A."/>
            <person name="Martin F."/>
            <person name="Silar P."/>
            <person name="Natvig D.O."/>
            <person name="Lalanne C."/>
            <person name="Gautier V."/>
            <person name="Ament-Velasquez S.L."/>
            <person name="Kruys A."/>
            <person name="Hutchinson M.I."/>
            <person name="Powell A.J."/>
            <person name="Barry K."/>
            <person name="Miller A.N."/>
            <person name="Grigoriev I.V."/>
            <person name="Debuchy R."/>
            <person name="Gladieux P."/>
            <person name="Hiltunen Thoren M."/>
            <person name="Johannesson H."/>
        </authorList>
    </citation>
    <scope>NUCLEOTIDE SEQUENCE</scope>
    <source>
        <strain evidence="2">PSN324</strain>
    </source>
</reference>
<sequence length="104" mass="11509">MQPTALLSTLLLATVTSAWKLDLYASDGRKVATHGTVDSGCKNIEFTPVLNLNRANFNPDTALYPDPGTFELYVNRGCSGLSYRNGRGDHRLTPARNIRSYKVY</sequence>
<dbReference type="EMBL" id="MU864928">
    <property type="protein sequence ID" value="KAK4467203.1"/>
    <property type="molecule type" value="Genomic_DNA"/>
</dbReference>
<feature type="chain" id="PRO_5043575142" evidence="1">
    <location>
        <begin position="19"/>
        <end position="104"/>
    </location>
</feature>
<organism evidence="2 3">
    <name type="scientific">Cladorrhinum samala</name>
    <dbReference type="NCBI Taxonomy" id="585594"/>
    <lineage>
        <taxon>Eukaryota</taxon>
        <taxon>Fungi</taxon>
        <taxon>Dikarya</taxon>
        <taxon>Ascomycota</taxon>
        <taxon>Pezizomycotina</taxon>
        <taxon>Sordariomycetes</taxon>
        <taxon>Sordariomycetidae</taxon>
        <taxon>Sordariales</taxon>
        <taxon>Podosporaceae</taxon>
        <taxon>Cladorrhinum</taxon>
    </lineage>
</organism>
<evidence type="ECO:0000313" key="2">
    <source>
        <dbReference type="EMBL" id="KAK4467203.1"/>
    </source>
</evidence>
<reference evidence="2" key="2">
    <citation type="submission" date="2023-06" db="EMBL/GenBank/DDBJ databases">
        <authorList>
            <consortium name="Lawrence Berkeley National Laboratory"/>
            <person name="Mondo S.J."/>
            <person name="Hensen N."/>
            <person name="Bonometti L."/>
            <person name="Westerberg I."/>
            <person name="Brannstrom I.O."/>
            <person name="Guillou S."/>
            <person name="Cros-Aarteil S."/>
            <person name="Calhoun S."/>
            <person name="Haridas S."/>
            <person name="Kuo A."/>
            <person name="Pangilinan J."/>
            <person name="Riley R."/>
            <person name="Labutti K."/>
            <person name="Andreopoulos B."/>
            <person name="Lipzen A."/>
            <person name="Chen C."/>
            <person name="Yanf M."/>
            <person name="Daum C."/>
            <person name="Ng V."/>
            <person name="Clum A."/>
            <person name="Steindorff A."/>
            <person name="Ohm R."/>
            <person name="Martin F."/>
            <person name="Silar P."/>
            <person name="Natvig D."/>
            <person name="Lalanne C."/>
            <person name="Gautier V."/>
            <person name="Ament-Velasquez S.L."/>
            <person name="Kruys A."/>
            <person name="Hutchinson M.I."/>
            <person name="Powell A.J."/>
            <person name="Barry K."/>
            <person name="Miller A.N."/>
            <person name="Grigoriev I.V."/>
            <person name="Debuchy R."/>
            <person name="Gladieux P."/>
            <person name="Thoren M.H."/>
            <person name="Johannesson H."/>
        </authorList>
    </citation>
    <scope>NUCLEOTIDE SEQUENCE</scope>
    <source>
        <strain evidence="2">PSN324</strain>
    </source>
</reference>
<proteinExistence type="predicted"/>
<evidence type="ECO:0000256" key="1">
    <source>
        <dbReference type="SAM" id="SignalP"/>
    </source>
</evidence>
<name>A0AAV9I6X0_9PEZI</name>
<gene>
    <name evidence="2" type="ORF">QBC42DRAFT_2686</name>
</gene>
<accession>A0AAV9I6X0</accession>
<protein>
    <submittedName>
        <fullName evidence="2">Uncharacterized protein</fullName>
    </submittedName>
</protein>
<keyword evidence="1" id="KW-0732">Signal</keyword>